<accession>A0ABD5KZL8</accession>
<reference evidence="12 13" key="2">
    <citation type="submission" date="2024-05" db="EMBL/GenBank/DDBJ databases">
        <authorList>
            <person name="Zheng X."/>
        </authorList>
    </citation>
    <scope>NUCLEOTIDE SEQUENCE [LARGE SCALE GENOMIC DNA]</scope>
    <source>
        <strain evidence="12 13">C4-10</strain>
    </source>
</reference>
<evidence type="ECO:0000256" key="9">
    <source>
        <dbReference type="ARBA" id="ARBA00023012"/>
    </source>
</evidence>
<evidence type="ECO:0000256" key="6">
    <source>
        <dbReference type="ARBA" id="ARBA00022741"/>
    </source>
</evidence>
<evidence type="ECO:0000256" key="10">
    <source>
        <dbReference type="SAM" id="Phobius"/>
    </source>
</evidence>
<dbReference type="InterPro" id="IPR036097">
    <property type="entry name" value="HisK_dim/P_sf"/>
</dbReference>
<evidence type="ECO:0000259" key="11">
    <source>
        <dbReference type="PROSITE" id="PS50109"/>
    </source>
</evidence>
<keyword evidence="10" id="KW-0812">Transmembrane</keyword>
<feature type="transmembrane region" description="Helical" evidence="10">
    <location>
        <begin position="53"/>
        <end position="73"/>
    </location>
</feature>
<dbReference type="Proteomes" id="UP001418804">
    <property type="component" value="Unassembled WGS sequence"/>
</dbReference>
<dbReference type="Pfam" id="PF00512">
    <property type="entry name" value="HisKA"/>
    <property type="match status" value="1"/>
</dbReference>
<keyword evidence="9" id="KW-0902">Two-component regulatory system</keyword>
<dbReference type="SUPFAM" id="SSF47384">
    <property type="entry name" value="Homodimeric domain of signal transducing histidine kinase"/>
    <property type="match status" value="1"/>
</dbReference>
<dbReference type="InterPro" id="IPR003661">
    <property type="entry name" value="HisK_dim/P_dom"/>
</dbReference>
<feature type="domain" description="Histidine kinase" evidence="11">
    <location>
        <begin position="154"/>
        <end position="369"/>
    </location>
</feature>
<protein>
    <recommendedName>
        <fullName evidence="3">histidine kinase</fullName>
        <ecNumber evidence="3">2.7.13.3</ecNumber>
    </recommendedName>
</protein>
<evidence type="ECO:0000313" key="12">
    <source>
        <dbReference type="EMBL" id="MEN3156701.1"/>
    </source>
</evidence>
<evidence type="ECO:0000313" key="13">
    <source>
        <dbReference type="Proteomes" id="UP001418804"/>
    </source>
</evidence>
<evidence type="ECO:0000256" key="2">
    <source>
        <dbReference type="ARBA" id="ARBA00004370"/>
    </source>
</evidence>
<dbReference type="Gene3D" id="3.30.565.10">
    <property type="entry name" value="Histidine kinase-like ATPase, C-terminal domain"/>
    <property type="match status" value="1"/>
</dbReference>
<keyword evidence="7 12" id="KW-0418">Kinase</keyword>
<dbReference type="PANTHER" id="PTHR45453:SF1">
    <property type="entry name" value="PHOSPHATE REGULON SENSOR PROTEIN PHOR"/>
    <property type="match status" value="1"/>
</dbReference>
<keyword evidence="4" id="KW-0597">Phosphoprotein</keyword>
<dbReference type="InterPro" id="IPR004358">
    <property type="entry name" value="Sig_transdc_His_kin-like_C"/>
</dbReference>
<dbReference type="Gene3D" id="1.10.287.130">
    <property type="match status" value="1"/>
</dbReference>
<evidence type="ECO:0000256" key="4">
    <source>
        <dbReference type="ARBA" id="ARBA00022553"/>
    </source>
</evidence>
<dbReference type="GO" id="GO:0016020">
    <property type="term" value="C:membrane"/>
    <property type="evidence" value="ECO:0007669"/>
    <property type="project" value="UniProtKB-SubCell"/>
</dbReference>
<keyword evidence="10" id="KW-0472">Membrane</keyword>
<dbReference type="AlphaFoldDB" id="A0ABD5KZL8"/>
<keyword evidence="10" id="KW-1133">Transmembrane helix</keyword>
<dbReference type="Pfam" id="PF02518">
    <property type="entry name" value="HATPase_c"/>
    <property type="match status" value="1"/>
</dbReference>
<gene>
    <name evidence="12" type="ORF">ABDD91_28165</name>
</gene>
<reference evidence="12 13" key="1">
    <citation type="submission" date="2024-05" db="EMBL/GenBank/DDBJ databases">
        <title>The mechanism of isolation and screening of efficient mineral weathering bacteria priestia aryabhattai c4-10 with weathered biotite.</title>
        <authorList>
            <person name="Yang S."/>
        </authorList>
    </citation>
    <scope>NUCLEOTIDE SEQUENCE [LARGE SCALE GENOMIC DNA]</scope>
    <source>
        <strain evidence="12 13">C4-10</strain>
    </source>
</reference>
<dbReference type="GO" id="GO:0005524">
    <property type="term" value="F:ATP binding"/>
    <property type="evidence" value="ECO:0007669"/>
    <property type="project" value="UniProtKB-KW"/>
</dbReference>
<dbReference type="RefSeq" id="WP_345936498.1">
    <property type="nucleotide sequence ID" value="NZ_JBDIVD010000005.1"/>
</dbReference>
<dbReference type="PANTHER" id="PTHR45453">
    <property type="entry name" value="PHOSPHATE REGULON SENSOR PROTEIN PHOR"/>
    <property type="match status" value="1"/>
</dbReference>
<feature type="transmembrane region" description="Helical" evidence="10">
    <location>
        <begin position="7"/>
        <end position="33"/>
    </location>
</feature>
<dbReference type="GO" id="GO:0004673">
    <property type="term" value="F:protein histidine kinase activity"/>
    <property type="evidence" value="ECO:0007669"/>
    <property type="project" value="UniProtKB-EC"/>
</dbReference>
<comment type="subcellular location">
    <subcellularLocation>
        <location evidence="2">Membrane</location>
    </subcellularLocation>
</comment>
<dbReference type="CDD" id="cd00082">
    <property type="entry name" value="HisKA"/>
    <property type="match status" value="1"/>
</dbReference>
<keyword evidence="8" id="KW-0067">ATP-binding</keyword>
<comment type="catalytic activity">
    <reaction evidence="1">
        <text>ATP + protein L-histidine = ADP + protein N-phospho-L-histidine.</text>
        <dbReference type="EC" id="2.7.13.3"/>
    </reaction>
</comment>
<evidence type="ECO:0000256" key="7">
    <source>
        <dbReference type="ARBA" id="ARBA00022777"/>
    </source>
</evidence>
<dbReference type="InterPro" id="IPR003594">
    <property type="entry name" value="HATPase_dom"/>
</dbReference>
<comment type="caution">
    <text evidence="12">The sequence shown here is derived from an EMBL/GenBank/DDBJ whole genome shotgun (WGS) entry which is preliminary data.</text>
</comment>
<dbReference type="PROSITE" id="PS50109">
    <property type="entry name" value="HIS_KIN"/>
    <property type="match status" value="1"/>
</dbReference>
<dbReference type="InterPro" id="IPR050351">
    <property type="entry name" value="BphY/WalK/GraS-like"/>
</dbReference>
<keyword evidence="5" id="KW-0808">Transferase</keyword>
<evidence type="ECO:0000256" key="8">
    <source>
        <dbReference type="ARBA" id="ARBA00022840"/>
    </source>
</evidence>
<dbReference type="SMART" id="SM00388">
    <property type="entry name" value="HisKA"/>
    <property type="match status" value="1"/>
</dbReference>
<organism evidence="12 13">
    <name type="scientific">Priestia aryabhattai</name>
    <name type="common">Bacillus aryabhattai</name>
    <dbReference type="NCBI Taxonomy" id="412384"/>
    <lineage>
        <taxon>Bacteria</taxon>
        <taxon>Bacillati</taxon>
        <taxon>Bacillota</taxon>
        <taxon>Bacilli</taxon>
        <taxon>Bacillales</taxon>
        <taxon>Bacillaceae</taxon>
        <taxon>Priestia</taxon>
    </lineage>
</organism>
<sequence>MKIRLKFILLFLINLFLLLNLVYFGFALVNSFSLDIIDFFIEDHTLNEKISNFIIKYHALIILTIVIFSYGWILSNPLFHIIEWVNYLSQDKYEEPMGKNGLSRSVSSRTKNVKYTFILYKNILNQLQYLTNSLKESKRKDKEIEKKKREWVADIAHDLKTPLSYIKGYSSMLLSSDKWTEKDRILFLKKIEEKTEYMENLLQDLNDTFKFEYQNEDIVKQEQDIIAFVKKIVIEFANNPSAIDYKIELFNEMEEEEFYYSFSAPLLQRVLNNLLGNAIVHNPKETNINVVIKIESNILMVIVKDDGVGIQEDIRNHIFDRYYKGSSVAKKGSGLGLHISNQFIEAHGGNIKLDNNVETGTSLRICLPL</sequence>
<dbReference type="SMART" id="SM00387">
    <property type="entry name" value="HATPase_c"/>
    <property type="match status" value="1"/>
</dbReference>
<dbReference type="PRINTS" id="PR00344">
    <property type="entry name" value="BCTRLSENSOR"/>
</dbReference>
<dbReference type="CDD" id="cd00075">
    <property type="entry name" value="HATPase"/>
    <property type="match status" value="1"/>
</dbReference>
<dbReference type="EMBL" id="JBDIVD010000005">
    <property type="protein sequence ID" value="MEN3156701.1"/>
    <property type="molecule type" value="Genomic_DNA"/>
</dbReference>
<dbReference type="GO" id="GO:0000160">
    <property type="term" value="P:phosphorelay signal transduction system"/>
    <property type="evidence" value="ECO:0007669"/>
    <property type="project" value="UniProtKB-KW"/>
</dbReference>
<keyword evidence="6" id="KW-0547">Nucleotide-binding</keyword>
<name>A0ABD5KZL8_PRIAR</name>
<evidence type="ECO:0000256" key="5">
    <source>
        <dbReference type="ARBA" id="ARBA00022679"/>
    </source>
</evidence>
<dbReference type="InterPro" id="IPR005467">
    <property type="entry name" value="His_kinase_dom"/>
</dbReference>
<evidence type="ECO:0000256" key="1">
    <source>
        <dbReference type="ARBA" id="ARBA00000085"/>
    </source>
</evidence>
<dbReference type="InterPro" id="IPR036890">
    <property type="entry name" value="HATPase_C_sf"/>
</dbReference>
<dbReference type="EC" id="2.7.13.3" evidence="3"/>
<proteinExistence type="predicted"/>
<dbReference type="SUPFAM" id="SSF55874">
    <property type="entry name" value="ATPase domain of HSP90 chaperone/DNA topoisomerase II/histidine kinase"/>
    <property type="match status" value="1"/>
</dbReference>
<evidence type="ECO:0000256" key="3">
    <source>
        <dbReference type="ARBA" id="ARBA00012438"/>
    </source>
</evidence>